<dbReference type="RefSeq" id="WP_165180299.1">
    <property type="nucleotide sequence ID" value="NZ_JAAKZI010000002.1"/>
</dbReference>
<evidence type="ECO:0000256" key="5">
    <source>
        <dbReference type="SAM" id="Phobius"/>
    </source>
</evidence>
<evidence type="ECO:0000313" key="8">
    <source>
        <dbReference type="Proteomes" id="UP000479226"/>
    </source>
</evidence>
<feature type="transmembrane region" description="Helical" evidence="5">
    <location>
        <begin position="90"/>
        <end position="114"/>
    </location>
</feature>
<accession>A0ABX0D691</accession>
<keyword evidence="2 5" id="KW-0812">Transmembrane</keyword>
<keyword evidence="3 5" id="KW-1133">Transmembrane helix</keyword>
<dbReference type="EMBL" id="JAAKZI010000002">
    <property type="protein sequence ID" value="NGN82201.1"/>
    <property type="molecule type" value="Genomic_DNA"/>
</dbReference>
<name>A0ABX0D691_9MICC</name>
<keyword evidence="4 5" id="KW-0472">Membrane</keyword>
<evidence type="ECO:0000256" key="1">
    <source>
        <dbReference type="ARBA" id="ARBA00004651"/>
    </source>
</evidence>
<evidence type="ECO:0000256" key="3">
    <source>
        <dbReference type="ARBA" id="ARBA00022989"/>
    </source>
</evidence>
<comment type="subcellular location">
    <subcellularLocation>
        <location evidence="1">Cell membrane</location>
        <topology evidence="1">Multi-pass membrane protein</topology>
    </subcellularLocation>
</comment>
<feature type="transmembrane region" description="Helical" evidence="5">
    <location>
        <begin position="235"/>
        <end position="258"/>
    </location>
</feature>
<feature type="transmembrane region" description="Helical" evidence="5">
    <location>
        <begin position="126"/>
        <end position="144"/>
    </location>
</feature>
<dbReference type="InterPro" id="IPR036259">
    <property type="entry name" value="MFS_trans_sf"/>
</dbReference>
<evidence type="ECO:0000256" key="4">
    <source>
        <dbReference type="ARBA" id="ARBA00023136"/>
    </source>
</evidence>
<evidence type="ECO:0000256" key="2">
    <source>
        <dbReference type="ARBA" id="ARBA00022692"/>
    </source>
</evidence>
<gene>
    <name evidence="7" type="ORF">G6N77_01795</name>
</gene>
<dbReference type="Proteomes" id="UP000479226">
    <property type="component" value="Unassembled WGS sequence"/>
</dbReference>
<dbReference type="PANTHER" id="PTHR23526">
    <property type="entry name" value="INTEGRAL MEMBRANE TRANSPORT PROTEIN-RELATED"/>
    <property type="match status" value="1"/>
</dbReference>
<evidence type="ECO:0000259" key="6">
    <source>
        <dbReference type="PROSITE" id="PS50850"/>
    </source>
</evidence>
<dbReference type="Gene3D" id="1.20.1250.20">
    <property type="entry name" value="MFS general substrate transporter like domains"/>
    <property type="match status" value="1"/>
</dbReference>
<proteinExistence type="predicted"/>
<feature type="transmembrane region" description="Helical" evidence="5">
    <location>
        <begin position="35"/>
        <end position="53"/>
    </location>
</feature>
<dbReference type="SUPFAM" id="SSF103473">
    <property type="entry name" value="MFS general substrate transporter"/>
    <property type="match status" value="1"/>
</dbReference>
<sequence length="406" mass="41006">MALVLAHAVVIQAITFGMRPTLSYAVLDVGGSQALLGVVVAAFAVPALILALPAGHVIDRTGERLALLTGAGSLIVAALLAIFGGGSVGVLLLATMFLGMGHLLSVIGEQAIVANTTNRGQYDSKFGHFTFASALGQTVGPLLLALPGGTVETPPVLLIFTVCGALAVVLLGISFLVRSSARPGADGERVRMLPAAAGLLRTPGLIRALVAGSIVLASVDLFLAYLPALGHERGIAAGMVSAMLVARSLFSMFSRLFLGPMVKLFGRRRLMVWTIAVSAVALMLFALPLNLAVLLLLASVYGFAIGTCQPITMSWIAELADPGTRGLAMSLRLASNRLGQTMLPSLLGMLSAAAGAGGVFAATGLLLVGGAWSGAAVGQAAGAAPGGQAAVGQAAGKDESDAQARP</sequence>
<dbReference type="PANTHER" id="PTHR23526:SF4">
    <property type="entry name" value="INTEGRAL MEMBRANE TRANSPORT PROTEIN"/>
    <property type="match status" value="1"/>
</dbReference>
<feature type="domain" description="Major facilitator superfamily (MFS) profile" evidence="6">
    <location>
        <begin position="1"/>
        <end position="381"/>
    </location>
</feature>
<dbReference type="Pfam" id="PF07690">
    <property type="entry name" value="MFS_1"/>
    <property type="match status" value="1"/>
</dbReference>
<evidence type="ECO:0000313" key="7">
    <source>
        <dbReference type="EMBL" id="NGN82201.1"/>
    </source>
</evidence>
<comment type="caution">
    <text evidence="7">The sequence shown here is derived from an EMBL/GenBank/DDBJ whole genome shotgun (WGS) entry which is preliminary data.</text>
</comment>
<keyword evidence="8" id="KW-1185">Reference proteome</keyword>
<dbReference type="PROSITE" id="PS50850">
    <property type="entry name" value="MFS"/>
    <property type="match status" value="1"/>
</dbReference>
<feature type="transmembrane region" description="Helical" evidence="5">
    <location>
        <begin position="156"/>
        <end position="177"/>
    </location>
</feature>
<organism evidence="7 8">
    <name type="scientific">Arthrobacter silviterrae</name>
    <dbReference type="NCBI Taxonomy" id="2026658"/>
    <lineage>
        <taxon>Bacteria</taxon>
        <taxon>Bacillati</taxon>
        <taxon>Actinomycetota</taxon>
        <taxon>Actinomycetes</taxon>
        <taxon>Micrococcales</taxon>
        <taxon>Micrococcaceae</taxon>
        <taxon>Arthrobacter</taxon>
    </lineage>
</organism>
<feature type="transmembrane region" description="Helical" evidence="5">
    <location>
        <begin position="270"/>
        <end position="287"/>
    </location>
</feature>
<feature type="transmembrane region" description="Helical" evidence="5">
    <location>
        <begin position="341"/>
        <end position="368"/>
    </location>
</feature>
<protein>
    <submittedName>
        <fullName evidence="7">MFS transporter</fullName>
    </submittedName>
</protein>
<feature type="transmembrane region" description="Helical" evidence="5">
    <location>
        <begin position="65"/>
        <end position="84"/>
    </location>
</feature>
<feature type="transmembrane region" description="Helical" evidence="5">
    <location>
        <begin position="198"/>
        <end position="223"/>
    </location>
</feature>
<dbReference type="InterPro" id="IPR020846">
    <property type="entry name" value="MFS_dom"/>
</dbReference>
<dbReference type="InterPro" id="IPR011701">
    <property type="entry name" value="MFS"/>
</dbReference>
<dbReference type="InterPro" id="IPR052528">
    <property type="entry name" value="Sugar_transport-like"/>
</dbReference>
<reference evidence="7 8" key="1">
    <citation type="submission" date="2020-02" db="EMBL/GenBank/DDBJ databases">
        <title>Genome sequence of the type strain DSM 27180 of Arthrobacter silviterrae.</title>
        <authorList>
            <person name="Gao J."/>
            <person name="Sun J."/>
        </authorList>
    </citation>
    <scope>NUCLEOTIDE SEQUENCE [LARGE SCALE GENOMIC DNA]</scope>
    <source>
        <strain evidence="7 8">DSM 27180</strain>
    </source>
</reference>